<proteinExistence type="predicted"/>
<sequence length="799" mass="91522">MPDPNSLSDDLHPAVDALIDWLRAFYPDMSGFTVVSMTARGRDFLHHLIHTRIGGLLPTILSFNDYRTRRIAEVSGRTAVPEDEAFIHFHTLRCWEAGHSLPPADTQRLLSFLTTIADFSVTMDELRALDRIGPEQLDRIERFFATMEDFRARLASSGLFYPPFEAGRFADLQPGKDELFVGLPLMTPVNEYFFNRIPKDRLFVDAPLFGPQMPMETPDYETALSLVRRIGVAETRRDGEPPLFTELAERAALPALLSREIDDFLLERQGDGEQLFIVPLDEMLSFYLWEFLFRPIGGQVNFAPWIPFAHFPAAHRLRSAINDGQGLATARRDLVTELTTRWSELDEADRSAFEGAITLCDELERFRPLMGGEWSALAEHFIATKKLRLHGRRTAPIQVVGLGDATGVPYGRAVILPMNSGIFPRKPFSGPYLNLIHLPRIYRTQYEADDLALRQFLSFGRSAHIAALYDQASGQAPSPHFSFLATEFDQRAVKRRMVPAPFHVPTGNLDIENTDELRERLRQHSWSFSSLKKFFNCSCRFILEDMQGLTPPPCFEDEDSANLLIGDFLHRFFAELKEHHPAVERWRERFGECWDRDRELQTKLPDQAVRKAIVQSHLADIAAWEKETEQPLLFSDDVTAAELELGAPFGSGRYQLRGRLDRLQHQGDRELIADLKYKEKSSRNRLLAELVEEPDSFDDRFQLLIYAYLAFYNGRATPGRLDVSHLFLRPRDRGDYEGRLAPEDLSRCDETMERIAQRLDSLLAQELFTPNFRSADCAYCPYKALCLRPDLYRTGGRPW</sequence>
<accession>A0A1H8AMF0</accession>
<dbReference type="AlphaFoldDB" id="A0A1H8AMF0"/>
<dbReference type="Gene3D" id="3.90.320.10">
    <property type="match status" value="1"/>
</dbReference>
<organism evidence="2 3">
    <name type="scientific">Syntrophus gentianae</name>
    <dbReference type="NCBI Taxonomy" id="43775"/>
    <lineage>
        <taxon>Bacteria</taxon>
        <taxon>Pseudomonadati</taxon>
        <taxon>Thermodesulfobacteriota</taxon>
        <taxon>Syntrophia</taxon>
        <taxon>Syntrophales</taxon>
        <taxon>Syntrophaceae</taxon>
        <taxon>Syntrophus</taxon>
    </lineage>
</organism>
<gene>
    <name evidence="2" type="ORF">SAMN04489760_1376</name>
</gene>
<dbReference type="RefSeq" id="WP_093884672.1">
    <property type="nucleotide sequence ID" value="NZ_FOBS01000037.1"/>
</dbReference>
<dbReference type="OrthoDB" id="9766257at2"/>
<name>A0A1H8AMF0_9BACT</name>
<dbReference type="InterPro" id="IPR038726">
    <property type="entry name" value="PDDEXK_AddAB-type"/>
</dbReference>
<feature type="domain" description="PD-(D/E)XK endonuclease-like" evidence="1">
    <location>
        <begin position="525"/>
        <end position="786"/>
    </location>
</feature>
<dbReference type="STRING" id="43775.SAMN04489760_1376"/>
<dbReference type="Proteomes" id="UP000198744">
    <property type="component" value="Unassembled WGS sequence"/>
</dbReference>
<evidence type="ECO:0000259" key="1">
    <source>
        <dbReference type="Pfam" id="PF12705"/>
    </source>
</evidence>
<dbReference type="EMBL" id="FOBS01000037">
    <property type="protein sequence ID" value="SEM70929.1"/>
    <property type="molecule type" value="Genomic_DNA"/>
</dbReference>
<dbReference type="InterPro" id="IPR011604">
    <property type="entry name" value="PDDEXK-like_dom_sf"/>
</dbReference>
<protein>
    <submittedName>
        <fullName evidence="2">PD-(D/E)XK nuclease superfamily protein</fullName>
    </submittedName>
</protein>
<keyword evidence="3" id="KW-1185">Reference proteome</keyword>
<reference evidence="2 3" key="1">
    <citation type="submission" date="2016-10" db="EMBL/GenBank/DDBJ databases">
        <authorList>
            <person name="de Groot N.N."/>
        </authorList>
    </citation>
    <scope>NUCLEOTIDE SEQUENCE [LARGE SCALE GENOMIC DNA]</scope>
    <source>
        <strain evidence="2 3">DSM 8423</strain>
    </source>
</reference>
<evidence type="ECO:0000313" key="3">
    <source>
        <dbReference type="Proteomes" id="UP000198744"/>
    </source>
</evidence>
<evidence type="ECO:0000313" key="2">
    <source>
        <dbReference type="EMBL" id="SEM70929.1"/>
    </source>
</evidence>
<dbReference type="Pfam" id="PF12705">
    <property type="entry name" value="PDDEXK_1"/>
    <property type="match status" value="1"/>
</dbReference>